<dbReference type="EMBL" id="SNXW01000001">
    <property type="protein sequence ID" value="TDP88523.1"/>
    <property type="molecule type" value="Genomic_DNA"/>
</dbReference>
<name>A0A4R6RP56_9BURK</name>
<keyword evidence="4" id="KW-1185">Reference proteome</keyword>
<dbReference type="OrthoDB" id="267270at2"/>
<organism evidence="3 4">
    <name type="scientific">Aquabacterium commune</name>
    <dbReference type="NCBI Taxonomy" id="70586"/>
    <lineage>
        <taxon>Bacteria</taxon>
        <taxon>Pseudomonadati</taxon>
        <taxon>Pseudomonadota</taxon>
        <taxon>Betaproteobacteria</taxon>
        <taxon>Burkholderiales</taxon>
        <taxon>Aquabacterium</taxon>
    </lineage>
</organism>
<dbReference type="SUPFAM" id="SSF53756">
    <property type="entry name" value="UDP-Glycosyltransferase/glycogen phosphorylase"/>
    <property type="match status" value="1"/>
</dbReference>
<dbReference type="CDD" id="cd03801">
    <property type="entry name" value="GT4_PimA-like"/>
    <property type="match status" value="1"/>
</dbReference>
<proteinExistence type="predicted"/>
<dbReference type="GO" id="GO:0016757">
    <property type="term" value="F:glycosyltransferase activity"/>
    <property type="evidence" value="ECO:0007669"/>
    <property type="project" value="UniProtKB-KW"/>
</dbReference>
<protein>
    <submittedName>
        <fullName evidence="3">Glycosyltransferase involved in cell wall biosynthesis</fullName>
    </submittedName>
</protein>
<dbReference type="Gene3D" id="3.40.50.2000">
    <property type="entry name" value="Glycogen Phosphorylase B"/>
    <property type="match status" value="2"/>
</dbReference>
<accession>A0A4R6RP56</accession>
<gene>
    <name evidence="3" type="ORF">EV672_101675</name>
</gene>
<dbReference type="Pfam" id="PF13692">
    <property type="entry name" value="Glyco_trans_1_4"/>
    <property type="match status" value="1"/>
</dbReference>
<dbReference type="AlphaFoldDB" id="A0A4R6RP56"/>
<dbReference type="PANTHER" id="PTHR12526:SF510">
    <property type="entry name" value="D-INOSITOL 3-PHOSPHATE GLYCOSYLTRANSFERASE"/>
    <property type="match status" value="1"/>
</dbReference>
<keyword evidence="1" id="KW-0328">Glycosyltransferase</keyword>
<evidence type="ECO:0000313" key="4">
    <source>
        <dbReference type="Proteomes" id="UP000294593"/>
    </source>
</evidence>
<dbReference type="RefSeq" id="WP_133606180.1">
    <property type="nucleotide sequence ID" value="NZ_SNXW01000001.1"/>
</dbReference>
<keyword evidence="2 3" id="KW-0808">Transferase</keyword>
<sequence length="403" mass="44684">MKILLSAFAYSPILGSECGVGWHWAQILAKHHDVTVLTHAWFKDDVERALASCPQPNLKVVYFGVDPLAGTFTRAHLDSQIYYAWWQWKVLAFAKALHRRERFDVVHHLTWGTIRYPSWLGMLGARFIVGPLGGGERAPARFFSGLPVKQRLKETLRDLVLWSFKVDPLTQFALARAEHIFCKTQDTAEFLPPHLARKAKVCMEIGAPAVVERPTRPAQARTRFLFAGRLIPFKGLHLAVDALAEAVRRGADVALLAVGDGPLREVILAQAARNGLGDRFELRARVPQSELMQLYQEADAFLFPSLHDSSGNVVLESLSRGLPVICLDLGGPACFVNDQCGVIVHSQGKSRADLVSALADAIVAHAAKSDADRSTMFRAALDQASRLTWDRQVTAVYEALHER</sequence>
<dbReference type="PANTHER" id="PTHR12526">
    <property type="entry name" value="GLYCOSYLTRANSFERASE"/>
    <property type="match status" value="1"/>
</dbReference>
<comment type="caution">
    <text evidence="3">The sequence shown here is derived from an EMBL/GenBank/DDBJ whole genome shotgun (WGS) entry which is preliminary data.</text>
</comment>
<evidence type="ECO:0000313" key="3">
    <source>
        <dbReference type="EMBL" id="TDP88523.1"/>
    </source>
</evidence>
<evidence type="ECO:0000256" key="1">
    <source>
        <dbReference type="ARBA" id="ARBA00022676"/>
    </source>
</evidence>
<dbReference type="Proteomes" id="UP000294593">
    <property type="component" value="Unassembled WGS sequence"/>
</dbReference>
<reference evidence="3 4" key="1">
    <citation type="submission" date="2019-03" db="EMBL/GenBank/DDBJ databases">
        <title>Genomic Encyclopedia of Type Strains, Phase IV (KMG-IV): sequencing the most valuable type-strain genomes for metagenomic binning, comparative biology and taxonomic classification.</title>
        <authorList>
            <person name="Goeker M."/>
        </authorList>
    </citation>
    <scope>NUCLEOTIDE SEQUENCE [LARGE SCALE GENOMIC DNA]</scope>
    <source>
        <strain evidence="3 4">DSM 11901</strain>
    </source>
</reference>
<evidence type="ECO:0000256" key="2">
    <source>
        <dbReference type="ARBA" id="ARBA00022679"/>
    </source>
</evidence>